<sequence length="192" mass="21971">MKPLKDKLIQSRLDEDELADFDKVKKLLDVKSNFVAIRQMIKDEIMLEKARNEWKQGNIDVVSALLTKLSDEGRLPLSEALMGITDTKTSSQLSILQNQFADIQSQLESIMYSVTKMGNNLNQVAKVMNTAVKEDEDLTDSDLWKWSASQLFENSRYLSVLKKKVHDFKIEVGLEKKDDETHVYPSDARMSV</sequence>
<dbReference type="AlphaFoldDB" id="A0A9D2I190"/>
<evidence type="ECO:0000313" key="2">
    <source>
        <dbReference type="EMBL" id="HJA91085.1"/>
    </source>
</evidence>
<dbReference type="InterPro" id="IPR008687">
    <property type="entry name" value="MobC"/>
</dbReference>
<accession>A0A9D2I190</accession>
<evidence type="ECO:0000313" key="3">
    <source>
        <dbReference type="Proteomes" id="UP000886856"/>
    </source>
</evidence>
<proteinExistence type="predicted"/>
<dbReference type="EMBL" id="DWYW01000224">
    <property type="protein sequence ID" value="HJA91085.1"/>
    <property type="molecule type" value="Genomic_DNA"/>
</dbReference>
<reference evidence="2" key="1">
    <citation type="journal article" date="2021" name="PeerJ">
        <title>Extensive microbial diversity within the chicken gut microbiome revealed by metagenomics and culture.</title>
        <authorList>
            <person name="Gilroy R."/>
            <person name="Ravi A."/>
            <person name="Getino M."/>
            <person name="Pursley I."/>
            <person name="Horton D.L."/>
            <person name="Alikhan N.F."/>
            <person name="Baker D."/>
            <person name="Gharbi K."/>
            <person name="Hall N."/>
            <person name="Watson M."/>
            <person name="Adriaenssens E.M."/>
            <person name="Foster-Nyarko E."/>
            <person name="Jarju S."/>
            <person name="Secka A."/>
            <person name="Antonio M."/>
            <person name="Oren A."/>
            <person name="Chaudhuri R.R."/>
            <person name="La Ragione R."/>
            <person name="Hildebrand F."/>
            <person name="Pallen M.J."/>
        </authorList>
    </citation>
    <scope>NUCLEOTIDE SEQUENCE</scope>
    <source>
        <strain evidence="2">CHK171-505</strain>
    </source>
</reference>
<protein>
    <submittedName>
        <fullName evidence="2">MobC family plasmid mobilization relaxosome protein</fullName>
    </submittedName>
</protein>
<dbReference type="Proteomes" id="UP000886856">
    <property type="component" value="Unassembled WGS sequence"/>
</dbReference>
<gene>
    <name evidence="2" type="ORF">H9948_09880</name>
</gene>
<comment type="caution">
    <text evidence="2">The sequence shown here is derived from an EMBL/GenBank/DDBJ whole genome shotgun (WGS) entry which is preliminary data.</text>
</comment>
<evidence type="ECO:0000259" key="1">
    <source>
        <dbReference type="Pfam" id="PF05713"/>
    </source>
</evidence>
<reference evidence="2" key="2">
    <citation type="submission" date="2021-04" db="EMBL/GenBank/DDBJ databases">
        <authorList>
            <person name="Gilroy R."/>
        </authorList>
    </citation>
    <scope>NUCLEOTIDE SEQUENCE</scope>
    <source>
        <strain evidence="2">CHK171-505</strain>
    </source>
</reference>
<dbReference type="Pfam" id="PF05713">
    <property type="entry name" value="MobC"/>
    <property type="match status" value="1"/>
</dbReference>
<organism evidence="2 3">
    <name type="scientific">Candidatus Jeotgalibaca merdavium</name>
    <dbReference type="NCBI Taxonomy" id="2838627"/>
    <lineage>
        <taxon>Bacteria</taxon>
        <taxon>Bacillati</taxon>
        <taxon>Bacillota</taxon>
        <taxon>Bacilli</taxon>
        <taxon>Lactobacillales</taxon>
        <taxon>Carnobacteriaceae</taxon>
        <taxon>Jeotgalibaca</taxon>
    </lineage>
</organism>
<feature type="domain" description="Bacterial mobilisation" evidence="1">
    <location>
        <begin position="115"/>
        <end position="134"/>
    </location>
</feature>
<name>A0A9D2I190_9LACT</name>